<keyword evidence="9" id="KW-0807">Transducer</keyword>
<comment type="caution">
    <text evidence="11">The sequence shown here is derived from an EMBL/GenBank/DDBJ whole genome shotgun (WGS) entry which is preliminary data.</text>
</comment>
<dbReference type="GO" id="GO:0005886">
    <property type="term" value="C:plasma membrane"/>
    <property type="evidence" value="ECO:0007669"/>
    <property type="project" value="UniProtKB-SubCell"/>
</dbReference>
<keyword evidence="8" id="KW-0675">Receptor</keyword>
<evidence type="ECO:0000256" key="10">
    <source>
        <dbReference type="SAM" id="Phobius"/>
    </source>
</evidence>
<accession>A0ABD1CMS3</accession>
<evidence type="ECO:0000256" key="8">
    <source>
        <dbReference type="ARBA" id="ARBA00023170"/>
    </source>
</evidence>
<sequence length="199" mass="23033">METVRWGTLPEELRAMPFTLRIMEFVGLWGSWANFYRFALLYSLGIMDIVFPKIFLGIGSDDVTAICKGVAELMFELSIYCTLAILAAKRKTFEQKIDLNLINVMIIFFLSLVHVFCYSYLGSELIEEAAAVGTAIYDLPWYEHSAELQRYYRLMLQRTQRPTGITGVKFFVVERTTFFSVVQMAYSYYLVLKDVLNKL</sequence>
<dbReference type="AlphaFoldDB" id="A0ABD1CMS3"/>
<reference evidence="11 12" key="1">
    <citation type="submission" date="2024-05" db="EMBL/GenBank/DDBJ databases">
        <title>Culex pipiens pipiens assembly and annotation.</title>
        <authorList>
            <person name="Alout H."/>
            <person name="Durand T."/>
        </authorList>
    </citation>
    <scope>NUCLEOTIDE SEQUENCE [LARGE SCALE GENOMIC DNA]</scope>
    <source>
        <strain evidence="11">HA-2024</strain>
        <tissue evidence="11">Whole body</tissue>
    </source>
</reference>
<keyword evidence="3" id="KW-0716">Sensory transduction</keyword>
<dbReference type="GO" id="GO:0007608">
    <property type="term" value="P:sensory perception of smell"/>
    <property type="evidence" value="ECO:0007669"/>
    <property type="project" value="UniProtKB-KW"/>
</dbReference>
<keyword evidence="4 10" id="KW-0812">Transmembrane</keyword>
<evidence type="ECO:0008006" key="13">
    <source>
        <dbReference type="Google" id="ProtNLM"/>
    </source>
</evidence>
<comment type="subcellular location">
    <subcellularLocation>
        <location evidence="1">Cell membrane</location>
        <topology evidence="1">Multi-pass membrane protein</topology>
    </subcellularLocation>
</comment>
<protein>
    <recommendedName>
        <fullName evidence="13">Odorant receptor</fullName>
    </recommendedName>
</protein>
<dbReference type="EMBL" id="JBEHCU010010826">
    <property type="protein sequence ID" value="KAL1377656.1"/>
    <property type="molecule type" value="Genomic_DNA"/>
</dbReference>
<keyword evidence="12" id="KW-1185">Reference proteome</keyword>
<dbReference type="Pfam" id="PF02949">
    <property type="entry name" value="7tm_6"/>
    <property type="match status" value="1"/>
</dbReference>
<dbReference type="GO" id="GO:0007165">
    <property type="term" value="P:signal transduction"/>
    <property type="evidence" value="ECO:0007669"/>
    <property type="project" value="UniProtKB-KW"/>
</dbReference>
<evidence type="ECO:0000313" key="11">
    <source>
        <dbReference type="EMBL" id="KAL1377656.1"/>
    </source>
</evidence>
<keyword evidence="6 10" id="KW-1133">Transmembrane helix</keyword>
<feature type="transmembrane region" description="Helical" evidence="10">
    <location>
        <begin position="39"/>
        <end position="58"/>
    </location>
</feature>
<evidence type="ECO:0000313" key="12">
    <source>
        <dbReference type="Proteomes" id="UP001562425"/>
    </source>
</evidence>
<organism evidence="11 12">
    <name type="scientific">Culex pipiens pipiens</name>
    <name type="common">Northern house mosquito</name>
    <dbReference type="NCBI Taxonomy" id="38569"/>
    <lineage>
        <taxon>Eukaryota</taxon>
        <taxon>Metazoa</taxon>
        <taxon>Ecdysozoa</taxon>
        <taxon>Arthropoda</taxon>
        <taxon>Hexapoda</taxon>
        <taxon>Insecta</taxon>
        <taxon>Pterygota</taxon>
        <taxon>Neoptera</taxon>
        <taxon>Endopterygota</taxon>
        <taxon>Diptera</taxon>
        <taxon>Nematocera</taxon>
        <taxon>Culicoidea</taxon>
        <taxon>Culicidae</taxon>
        <taxon>Culicinae</taxon>
        <taxon>Culicini</taxon>
        <taxon>Culex</taxon>
        <taxon>Culex</taxon>
    </lineage>
</organism>
<feature type="transmembrane region" description="Helical" evidence="10">
    <location>
        <begin position="70"/>
        <end position="88"/>
    </location>
</feature>
<dbReference type="InterPro" id="IPR004117">
    <property type="entry name" value="7tm6_olfct_rcpt"/>
</dbReference>
<keyword evidence="5" id="KW-0552">Olfaction</keyword>
<evidence type="ECO:0000256" key="2">
    <source>
        <dbReference type="ARBA" id="ARBA00022475"/>
    </source>
</evidence>
<gene>
    <name evidence="11" type="ORF">pipiens_004135</name>
</gene>
<keyword evidence="7 10" id="KW-0472">Membrane</keyword>
<evidence type="ECO:0000256" key="6">
    <source>
        <dbReference type="ARBA" id="ARBA00022989"/>
    </source>
</evidence>
<keyword evidence="2" id="KW-1003">Cell membrane</keyword>
<evidence type="ECO:0000256" key="4">
    <source>
        <dbReference type="ARBA" id="ARBA00022692"/>
    </source>
</evidence>
<evidence type="ECO:0000256" key="3">
    <source>
        <dbReference type="ARBA" id="ARBA00022606"/>
    </source>
</evidence>
<evidence type="ECO:0000256" key="7">
    <source>
        <dbReference type="ARBA" id="ARBA00023136"/>
    </source>
</evidence>
<evidence type="ECO:0000256" key="5">
    <source>
        <dbReference type="ARBA" id="ARBA00022725"/>
    </source>
</evidence>
<dbReference type="PANTHER" id="PTHR21137">
    <property type="entry name" value="ODORANT RECEPTOR"/>
    <property type="match status" value="1"/>
</dbReference>
<name>A0ABD1CMS3_CULPP</name>
<proteinExistence type="predicted"/>
<dbReference type="PANTHER" id="PTHR21137:SF35">
    <property type="entry name" value="ODORANT RECEPTOR 19A-RELATED"/>
    <property type="match status" value="1"/>
</dbReference>
<feature type="transmembrane region" description="Helical" evidence="10">
    <location>
        <begin position="100"/>
        <end position="121"/>
    </location>
</feature>
<evidence type="ECO:0000256" key="9">
    <source>
        <dbReference type="ARBA" id="ARBA00023224"/>
    </source>
</evidence>
<evidence type="ECO:0000256" key="1">
    <source>
        <dbReference type="ARBA" id="ARBA00004651"/>
    </source>
</evidence>
<dbReference type="Proteomes" id="UP001562425">
    <property type="component" value="Unassembled WGS sequence"/>
</dbReference>